<protein>
    <submittedName>
        <fullName evidence="2">Uncharacterized protein</fullName>
    </submittedName>
</protein>
<dbReference type="Proteomes" id="UP000184222">
    <property type="component" value="Chromosome"/>
</dbReference>
<keyword evidence="1" id="KW-1133">Transmembrane helix</keyword>
<dbReference type="RefSeq" id="WP_072712583.1">
    <property type="nucleotide sequence ID" value="NZ_CP016796.1"/>
</dbReference>
<evidence type="ECO:0000313" key="3">
    <source>
        <dbReference type="Proteomes" id="UP000184222"/>
    </source>
</evidence>
<keyword evidence="1" id="KW-0812">Transmembrane</keyword>
<gene>
    <name evidence="2" type="ORF">F7310_06235</name>
</gene>
<dbReference type="EMBL" id="CP016796">
    <property type="protein sequence ID" value="API86978.1"/>
    <property type="molecule type" value="Genomic_DNA"/>
</dbReference>
<organism evidence="2 3">
    <name type="scientific">Francisella uliginis</name>
    <dbReference type="NCBI Taxonomy" id="573570"/>
    <lineage>
        <taxon>Bacteria</taxon>
        <taxon>Pseudomonadati</taxon>
        <taxon>Pseudomonadota</taxon>
        <taxon>Gammaproteobacteria</taxon>
        <taxon>Thiotrichales</taxon>
        <taxon>Francisellaceae</taxon>
        <taxon>Francisella</taxon>
    </lineage>
</organism>
<sequence length="227" mass="25291">MDTREKVSLVELITVIALATVLISITMPIYANHRVRNRILLELEKLKSISQYVTNESGTINYSLEDLKNIPSSFHIDDNGVIALNTNNIVASSSISLVPTLTSGAIIWKCISIGLAQSQTPEPCVSDSTPKKNLVKSLYDPAKDPDTFTFIQSGEVGLKANCITYKCTIAEIKGKRWLAQYIDQLNIIQLYKEDSDYLINLYTDNLTIDPSIVNSELLQQFVDESML</sequence>
<reference evidence="2 3" key="1">
    <citation type="journal article" date="2016" name="Appl. Environ. Microbiol.">
        <title>Whole genome relationships among Francisella bacteria of diverse origin define new species and provide specific regions for detection.</title>
        <authorList>
            <person name="Challacombe J.F."/>
            <person name="Petersen J.M."/>
            <person name="Gallegos-Graves V."/>
            <person name="Hodge D."/>
            <person name="Pillai S."/>
            <person name="Kuske C.R."/>
        </authorList>
    </citation>
    <scope>NUCLEOTIDE SEQUENCE [LARGE SCALE GENOMIC DNA]</scope>
    <source>
        <strain evidence="3">TX07-7310</strain>
    </source>
</reference>
<evidence type="ECO:0000256" key="1">
    <source>
        <dbReference type="SAM" id="Phobius"/>
    </source>
</evidence>
<keyword evidence="1" id="KW-0472">Membrane</keyword>
<feature type="transmembrane region" description="Helical" evidence="1">
    <location>
        <begin position="12"/>
        <end position="31"/>
    </location>
</feature>
<keyword evidence="3" id="KW-1185">Reference proteome</keyword>
<proteinExistence type="predicted"/>
<dbReference type="KEGG" id="frx:F7310_06235"/>
<dbReference type="InterPro" id="IPR045584">
    <property type="entry name" value="Pilin-like"/>
</dbReference>
<dbReference type="SUPFAM" id="SSF54523">
    <property type="entry name" value="Pili subunits"/>
    <property type="match status" value="1"/>
</dbReference>
<evidence type="ECO:0000313" key="2">
    <source>
        <dbReference type="EMBL" id="API86978.1"/>
    </source>
</evidence>
<dbReference type="OrthoDB" id="115249at2"/>
<accession>A0A1L4BT08</accession>
<dbReference type="STRING" id="573570.F7310_06235"/>
<name>A0A1L4BT08_9GAMM</name>
<dbReference type="AlphaFoldDB" id="A0A1L4BT08"/>